<feature type="transmembrane region" description="Helical" evidence="1">
    <location>
        <begin position="266"/>
        <end position="285"/>
    </location>
</feature>
<sequence length="632" mass="68607">MPALNYLLKSSALSSPAIYSSMAGQIGWAVIAISVLVIVSWVFDIEAGKRLLPTFQSMKLNTALCFVTCGVILVRKAPSEAPPKDPVAALLALLLFLISGLTLFEYGSGLLLGIDNILIPDTATAPENWPGRMSVGTALCFSMIGAGWLIAVISGRHSILILQLLGLAVAIIGGAAVIGYAFGVKEFRLPVFSTMALHTAVLFVLCGVGMLFVRPGEGLMSSATSRFVGGRSLRRLFPFIAATPILMSWLSLQGVLAGYYSEAFGFALGSLSSILVLGFVGWLGADALNCEEERFCSTIDSSPVATIMIDELGIIRMGNRLAHSVLGYADNRLVGLSVEQLVPDQFRQGHSAYRSEYMIHAQQRIMGEGRELFALRQDGTGFRAEIALNPVQTADGRFVVAAIVDITERVAAEQKIMRLNRMHKVLSGINTLIVRSQSLDHLFECATRITVEEGGLSAALVVQQDTQSGKCTILRAHAAATPIEVRRLTGDEMEAVSDCVQHHRIVVRNDLAAFPLNLHEHALEAAFLLNRHESFSFDDSDMKLLQEVTGDISFAIAGLEKSQKLDYLTNFDNVTDLPNRLLLTDRLQQAIFQADSFKGLVSLLYVDIDRFKQVNDSLGHAGGDEVLRHVAK</sequence>
<feature type="transmembrane region" description="Helical" evidence="1">
    <location>
        <begin position="55"/>
        <end position="75"/>
    </location>
</feature>
<proteinExistence type="predicted"/>
<keyword evidence="1" id="KW-0472">Membrane</keyword>
<gene>
    <name evidence="5" type="ORF">GCM10022278_24570</name>
</gene>
<dbReference type="Gene3D" id="3.30.70.270">
    <property type="match status" value="1"/>
</dbReference>
<dbReference type="InterPro" id="IPR013767">
    <property type="entry name" value="PAS_fold"/>
</dbReference>
<dbReference type="Gene3D" id="3.30.450.20">
    <property type="entry name" value="PAS domain"/>
    <property type="match status" value="1"/>
</dbReference>
<keyword evidence="1" id="KW-1133">Transmembrane helix</keyword>
<dbReference type="CDD" id="cd01949">
    <property type="entry name" value="GGDEF"/>
    <property type="match status" value="1"/>
</dbReference>
<dbReference type="InterPro" id="IPR052155">
    <property type="entry name" value="Biofilm_reg_signaling"/>
</dbReference>
<reference evidence="6" key="1">
    <citation type="journal article" date="2019" name="Int. J. Syst. Evol. Microbiol.">
        <title>The Global Catalogue of Microorganisms (GCM) 10K type strain sequencing project: providing services to taxonomists for standard genome sequencing and annotation.</title>
        <authorList>
            <consortium name="The Broad Institute Genomics Platform"/>
            <consortium name="The Broad Institute Genome Sequencing Center for Infectious Disease"/>
            <person name="Wu L."/>
            <person name="Ma J."/>
        </authorList>
    </citation>
    <scope>NUCLEOTIDE SEQUENCE [LARGE SCALE GENOMIC DNA]</scope>
    <source>
        <strain evidence="6">JCM 17555</strain>
    </source>
</reference>
<dbReference type="InterPro" id="IPR000700">
    <property type="entry name" value="PAS-assoc_C"/>
</dbReference>
<dbReference type="PANTHER" id="PTHR44757:SF2">
    <property type="entry name" value="BIOFILM ARCHITECTURE MAINTENANCE PROTEIN MBAA"/>
    <property type="match status" value="1"/>
</dbReference>
<feature type="transmembrane region" description="Helical" evidence="1">
    <location>
        <begin position="134"/>
        <end position="153"/>
    </location>
</feature>
<organism evidence="5 6">
    <name type="scientific">Allohahella marinimesophila</name>
    <dbReference type="NCBI Taxonomy" id="1054972"/>
    <lineage>
        <taxon>Bacteria</taxon>
        <taxon>Pseudomonadati</taxon>
        <taxon>Pseudomonadota</taxon>
        <taxon>Gammaproteobacteria</taxon>
        <taxon>Oceanospirillales</taxon>
        <taxon>Hahellaceae</taxon>
        <taxon>Allohahella</taxon>
    </lineage>
</organism>
<feature type="transmembrane region" description="Helical" evidence="1">
    <location>
        <begin position="195"/>
        <end position="215"/>
    </location>
</feature>
<dbReference type="EMBL" id="BAABBO010000010">
    <property type="protein sequence ID" value="GAA3965782.1"/>
    <property type="molecule type" value="Genomic_DNA"/>
</dbReference>
<evidence type="ECO:0008006" key="7">
    <source>
        <dbReference type="Google" id="ProtNLM"/>
    </source>
</evidence>
<evidence type="ECO:0000259" key="3">
    <source>
        <dbReference type="PROSITE" id="PS50113"/>
    </source>
</evidence>
<accession>A0ABP7PHJ3</accession>
<name>A0ABP7PHJ3_9GAMM</name>
<dbReference type="NCBIfam" id="TIGR00229">
    <property type="entry name" value="sensory_box"/>
    <property type="match status" value="1"/>
</dbReference>
<dbReference type="CDD" id="cd00130">
    <property type="entry name" value="PAS"/>
    <property type="match status" value="1"/>
</dbReference>
<dbReference type="PANTHER" id="PTHR44757">
    <property type="entry name" value="DIGUANYLATE CYCLASE DGCP"/>
    <property type="match status" value="1"/>
</dbReference>
<dbReference type="InterPro" id="IPR043128">
    <property type="entry name" value="Rev_trsase/Diguanyl_cyclase"/>
</dbReference>
<comment type="caution">
    <text evidence="5">The sequence shown here is derived from an EMBL/GenBank/DDBJ whole genome shotgun (WGS) entry which is preliminary data.</text>
</comment>
<evidence type="ECO:0000259" key="4">
    <source>
        <dbReference type="PROSITE" id="PS50887"/>
    </source>
</evidence>
<dbReference type="SUPFAM" id="SSF55781">
    <property type="entry name" value="GAF domain-like"/>
    <property type="match status" value="1"/>
</dbReference>
<evidence type="ECO:0000313" key="6">
    <source>
        <dbReference type="Proteomes" id="UP001501337"/>
    </source>
</evidence>
<dbReference type="InterPro" id="IPR035965">
    <property type="entry name" value="PAS-like_dom_sf"/>
</dbReference>
<dbReference type="InterPro" id="IPR000014">
    <property type="entry name" value="PAS"/>
</dbReference>
<feature type="domain" description="PAS" evidence="2">
    <location>
        <begin position="291"/>
        <end position="344"/>
    </location>
</feature>
<keyword evidence="1" id="KW-0812">Transmembrane</keyword>
<dbReference type="NCBIfam" id="TIGR00254">
    <property type="entry name" value="GGDEF"/>
    <property type="match status" value="1"/>
</dbReference>
<dbReference type="PROSITE" id="PS50887">
    <property type="entry name" value="GGDEF"/>
    <property type="match status" value="1"/>
</dbReference>
<feature type="domain" description="PAC" evidence="3">
    <location>
        <begin position="368"/>
        <end position="418"/>
    </location>
</feature>
<dbReference type="InterPro" id="IPR000160">
    <property type="entry name" value="GGDEF_dom"/>
</dbReference>
<feature type="transmembrane region" description="Helical" evidence="1">
    <location>
        <begin position="236"/>
        <end position="260"/>
    </location>
</feature>
<dbReference type="Proteomes" id="UP001501337">
    <property type="component" value="Unassembled WGS sequence"/>
</dbReference>
<dbReference type="SUPFAM" id="SSF55073">
    <property type="entry name" value="Nucleotide cyclase"/>
    <property type="match status" value="1"/>
</dbReference>
<keyword evidence="6" id="KW-1185">Reference proteome</keyword>
<dbReference type="InterPro" id="IPR029787">
    <property type="entry name" value="Nucleotide_cyclase"/>
</dbReference>
<evidence type="ECO:0000256" key="1">
    <source>
        <dbReference type="SAM" id="Phobius"/>
    </source>
</evidence>
<feature type="transmembrane region" description="Helical" evidence="1">
    <location>
        <begin position="87"/>
        <end position="114"/>
    </location>
</feature>
<feature type="transmembrane region" description="Helical" evidence="1">
    <location>
        <begin position="160"/>
        <end position="183"/>
    </location>
</feature>
<dbReference type="PROSITE" id="PS50113">
    <property type="entry name" value="PAC"/>
    <property type="match status" value="1"/>
</dbReference>
<protein>
    <recommendedName>
        <fullName evidence="7">PAS domain S-box-containing protein/diguanylate cyclase (GGDEF)-like protein</fullName>
    </recommendedName>
</protein>
<evidence type="ECO:0000313" key="5">
    <source>
        <dbReference type="EMBL" id="GAA3965782.1"/>
    </source>
</evidence>
<feature type="domain" description="GGDEF" evidence="4">
    <location>
        <begin position="599"/>
        <end position="632"/>
    </location>
</feature>
<dbReference type="Pfam" id="PF00989">
    <property type="entry name" value="PAS"/>
    <property type="match status" value="1"/>
</dbReference>
<feature type="transmembrane region" description="Helical" evidence="1">
    <location>
        <begin position="21"/>
        <end position="43"/>
    </location>
</feature>
<dbReference type="Pfam" id="PF00990">
    <property type="entry name" value="GGDEF"/>
    <property type="match status" value="1"/>
</dbReference>
<dbReference type="PROSITE" id="PS50112">
    <property type="entry name" value="PAS"/>
    <property type="match status" value="1"/>
</dbReference>
<dbReference type="SUPFAM" id="SSF55785">
    <property type="entry name" value="PYP-like sensor domain (PAS domain)"/>
    <property type="match status" value="1"/>
</dbReference>
<evidence type="ECO:0000259" key="2">
    <source>
        <dbReference type="PROSITE" id="PS50112"/>
    </source>
</evidence>